<name>A0A9D4IKN8_DREPO</name>
<dbReference type="InterPro" id="IPR015415">
    <property type="entry name" value="Spast_Vps4_C"/>
</dbReference>
<dbReference type="AlphaFoldDB" id="A0A9D4IKN8"/>
<sequence>MNWTQVDGDKHLEPVVSMADMLMSLATQKATVNEKDLKKLEEFTSDFCQEG</sequence>
<keyword evidence="5" id="KW-1185">Reference proteome</keyword>
<gene>
    <name evidence="4" type="ORF">DPMN_176510</name>
</gene>
<dbReference type="EMBL" id="JAIWYP010000009">
    <property type="protein sequence ID" value="KAH3775113.1"/>
    <property type="molecule type" value="Genomic_DNA"/>
</dbReference>
<accession>A0A9D4IKN8</accession>
<dbReference type="Pfam" id="PF09336">
    <property type="entry name" value="Vps4_C"/>
    <property type="match status" value="1"/>
</dbReference>
<reference evidence="4" key="2">
    <citation type="submission" date="2020-11" db="EMBL/GenBank/DDBJ databases">
        <authorList>
            <person name="McCartney M.A."/>
            <person name="Auch B."/>
            <person name="Kono T."/>
            <person name="Mallez S."/>
            <person name="Becker A."/>
            <person name="Gohl D.M."/>
            <person name="Silverstein K.A.T."/>
            <person name="Koren S."/>
            <person name="Bechman K.B."/>
            <person name="Herman A."/>
            <person name="Abrahante J.E."/>
            <person name="Garbe J."/>
        </authorList>
    </citation>
    <scope>NUCLEOTIDE SEQUENCE</scope>
    <source>
        <strain evidence="4">Duluth1</strain>
        <tissue evidence="4">Whole animal</tissue>
    </source>
</reference>
<reference evidence="4" key="1">
    <citation type="journal article" date="2019" name="bioRxiv">
        <title>The Genome of the Zebra Mussel, Dreissena polymorpha: A Resource for Invasive Species Research.</title>
        <authorList>
            <person name="McCartney M.A."/>
            <person name="Auch B."/>
            <person name="Kono T."/>
            <person name="Mallez S."/>
            <person name="Zhang Y."/>
            <person name="Obille A."/>
            <person name="Becker A."/>
            <person name="Abrahante J.E."/>
            <person name="Garbe J."/>
            <person name="Badalamenti J.P."/>
            <person name="Herman A."/>
            <person name="Mangelson H."/>
            <person name="Liachko I."/>
            <person name="Sullivan S."/>
            <person name="Sone E.D."/>
            <person name="Koren S."/>
            <person name="Silverstein K.A.T."/>
            <person name="Beckman K.B."/>
            <person name="Gohl D.M."/>
        </authorList>
    </citation>
    <scope>NUCLEOTIDE SEQUENCE</scope>
    <source>
        <strain evidence="4">Duluth1</strain>
        <tissue evidence="4">Whole animal</tissue>
    </source>
</reference>
<evidence type="ECO:0000313" key="4">
    <source>
        <dbReference type="EMBL" id="KAH3775113.1"/>
    </source>
</evidence>
<evidence type="ECO:0000256" key="1">
    <source>
        <dbReference type="ARBA" id="ARBA00022741"/>
    </source>
</evidence>
<dbReference type="Proteomes" id="UP000828390">
    <property type="component" value="Unassembled WGS sequence"/>
</dbReference>
<evidence type="ECO:0000313" key="5">
    <source>
        <dbReference type="Proteomes" id="UP000828390"/>
    </source>
</evidence>
<comment type="caution">
    <text evidence="4">The sequence shown here is derived from an EMBL/GenBank/DDBJ whole genome shotgun (WGS) entry which is preliminary data.</text>
</comment>
<organism evidence="4 5">
    <name type="scientific">Dreissena polymorpha</name>
    <name type="common">Zebra mussel</name>
    <name type="synonym">Mytilus polymorpha</name>
    <dbReference type="NCBI Taxonomy" id="45954"/>
    <lineage>
        <taxon>Eukaryota</taxon>
        <taxon>Metazoa</taxon>
        <taxon>Spiralia</taxon>
        <taxon>Lophotrochozoa</taxon>
        <taxon>Mollusca</taxon>
        <taxon>Bivalvia</taxon>
        <taxon>Autobranchia</taxon>
        <taxon>Heteroconchia</taxon>
        <taxon>Euheterodonta</taxon>
        <taxon>Imparidentia</taxon>
        <taxon>Neoheterodontei</taxon>
        <taxon>Myida</taxon>
        <taxon>Dreissenoidea</taxon>
        <taxon>Dreissenidae</taxon>
        <taxon>Dreissena</taxon>
    </lineage>
</organism>
<dbReference type="GO" id="GO:0005524">
    <property type="term" value="F:ATP binding"/>
    <property type="evidence" value="ECO:0007669"/>
    <property type="project" value="UniProtKB-KW"/>
</dbReference>
<keyword evidence="2" id="KW-0067">ATP-binding</keyword>
<evidence type="ECO:0000259" key="3">
    <source>
        <dbReference type="Pfam" id="PF09336"/>
    </source>
</evidence>
<proteinExistence type="predicted"/>
<feature type="domain" description="Spastin/Vps4 C-terminal" evidence="3">
    <location>
        <begin position="1"/>
        <end position="47"/>
    </location>
</feature>
<evidence type="ECO:0000256" key="2">
    <source>
        <dbReference type="ARBA" id="ARBA00022840"/>
    </source>
</evidence>
<protein>
    <recommendedName>
        <fullName evidence="3">Spastin/Vps4 C-terminal domain-containing protein</fullName>
    </recommendedName>
</protein>
<keyword evidence="1" id="KW-0547">Nucleotide-binding</keyword>